<evidence type="ECO:0000313" key="2">
    <source>
        <dbReference type="Proteomes" id="UP000002011"/>
    </source>
</evidence>
<gene>
    <name evidence="1" type="ordered locus">Dfer_2340</name>
</gene>
<evidence type="ECO:0000313" key="1">
    <source>
        <dbReference type="EMBL" id="ACT93559.1"/>
    </source>
</evidence>
<dbReference type="EMBL" id="CP001619">
    <property type="protein sequence ID" value="ACT93559.1"/>
    <property type="molecule type" value="Genomic_DNA"/>
</dbReference>
<dbReference type="KEGG" id="dfe:Dfer_2340"/>
<organism evidence="1 2">
    <name type="scientific">Dyadobacter fermentans (strain ATCC 700827 / DSM 18053 / CIP 107007 / KCTC 52180 / NS114)</name>
    <dbReference type="NCBI Taxonomy" id="471854"/>
    <lineage>
        <taxon>Bacteria</taxon>
        <taxon>Pseudomonadati</taxon>
        <taxon>Bacteroidota</taxon>
        <taxon>Cytophagia</taxon>
        <taxon>Cytophagales</taxon>
        <taxon>Spirosomataceae</taxon>
        <taxon>Dyadobacter</taxon>
    </lineage>
</organism>
<dbReference type="Proteomes" id="UP000002011">
    <property type="component" value="Chromosome"/>
</dbReference>
<keyword evidence="2" id="KW-1185">Reference proteome</keyword>
<dbReference type="HOGENOM" id="CLU_3135011_0_0_10"/>
<reference evidence="1 2" key="1">
    <citation type="journal article" date="2009" name="Stand. Genomic Sci.">
        <title>Complete genome sequence of Dyadobacter fermentans type strain (NS114).</title>
        <authorList>
            <person name="Lang E."/>
            <person name="Lapidus A."/>
            <person name="Chertkov O."/>
            <person name="Brettin T."/>
            <person name="Detter J.C."/>
            <person name="Han C."/>
            <person name="Copeland A."/>
            <person name="Glavina Del Rio T."/>
            <person name="Nolan M."/>
            <person name="Chen F."/>
            <person name="Lucas S."/>
            <person name="Tice H."/>
            <person name="Cheng J.F."/>
            <person name="Land M."/>
            <person name="Hauser L."/>
            <person name="Chang Y.J."/>
            <person name="Jeffries C.D."/>
            <person name="Kopitz M."/>
            <person name="Bruce D."/>
            <person name="Goodwin L."/>
            <person name="Pitluck S."/>
            <person name="Ovchinnikova G."/>
            <person name="Pati A."/>
            <person name="Ivanova N."/>
            <person name="Mavrommatis K."/>
            <person name="Chen A."/>
            <person name="Palaniappan K."/>
            <person name="Chain P."/>
            <person name="Bristow J."/>
            <person name="Eisen J.A."/>
            <person name="Markowitz V."/>
            <person name="Hugenholtz P."/>
            <person name="Goker M."/>
            <person name="Rohde M."/>
            <person name="Kyrpides N.C."/>
            <person name="Klenk H.P."/>
        </authorList>
    </citation>
    <scope>NUCLEOTIDE SEQUENCE [LARGE SCALE GENOMIC DNA]</scope>
    <source>
        <strain evidence="2">ATCC 700827 / DSM 18053 / CIP 107007 / KCTC 52180 / NS114</strain>
    </source>
</reference>
<dbReference type="AlphaFoldDB" id="C6VZT1"/>
<proteinExistence type="predicted"/>
<protein>
    <submittedName>
        <fullName evidence="1">Uncharacterized protein</fullName>
    </submittedName>
</protein>
<name>C6VZT1_DYAFD</name>
<accession>C6VZT1</accession>
<sequence>MTINFTAKYITTLICGDLGKLMTTESHFMLKYACCYPKGGLIQIVTLIF</sequence>